<organism evidence="3 4">
    <name type="scientific">Bifidobacterium crudilactis</name>
    <dbReference type="NCBI Taxonomy" id="327277"/>
    <lineage>
        <taxon>Bacteria</taxon>
        <taxon>Bacillati</taxon>
        <taxon>Actinomycetota</taxon>
        <taxon>Actinomycetes</taxon>
        <taxon>Bifidobacteriales</taxon>
        <taxon>Bifidobacteriaceae</taxon>
        <taxon>Bifidobacterium</taxon>
    </lineage>
</organism>
<feature type="transmembrane region" description="Helical" evidence="2">
    <location>
        <begin position="328"/>
        <end position="347"/>
    </location>
</feature>
<keyword evidence="2" id="KW-0812">Transmembrane</keyword>
<feature type="transmembrane region" description="Helical" evidence="2">
    <location>
        <begin position="268"/>
        <end position="289"/>
    </location>
</feature>
<feature type="transmembrane region" description="Helical" evidence="2">
    <location>
        <begin position="359"/>
        <end position="383"/>
    </location>
</feature>
<comment type="caution">
    <text evidence="3">The sequence shown here is derived from an EMBL/GenBank/DDBJ whole genome shotgun (WGS) entry which is preliminary data.</text>
</comment>
<proteinExistence type="predicted"/>
<evidence type="ECO:0000313" key="4">
    <source>
        <dbReference type="Proteomes" id="UP000767327"/>
    </source>
</evidence>
<evidence type="ECO:0000313" key="3">
    <source>
        <dbReference type="EMBL" id="NLT78687.1"/>
    </source>
</evidence>
<keyword evidence="2" id="KW-1133">Transmembrane helix</keyword>
<name>A0A971CXP0_9BIFI</name>
<feature type="transmembrane region" description="Helical" evidence="2">
    <location>
        <begin position="35"/>
        <end position="55"/>
    </location>
</feature>
<evidence type="ECO:0008006" key="5">
    <source>
        <dbReference type="Google" id="ProtNLM"/>
    </source>
</evidence>
<accession>A0A971CXP0</accession>
<feature type="region of interest" description="Disordered" evidence="1">
    <location>
        <begin position="1"/>
        <end position="25"/>
    </location>
</feature>
<reference evidence="3" key="2">
    <citation type="submission" date="2020-01" db="EMBL/GenBank/DDBJ databases">
        <authorList>
            <person name="Campanaro S."/>
        </authorList>
    </citation>
    <scope>NUCLEOTIDE SEQUENCE</scope>
    <source>
        <strain evidence="3">AS01afH2WH_6</strain>
    </source>
</reference>
<feature type="transmembrane region" description="Helical" evidence="2">
    <location>
        <begin position="164"/>
        <end position="181"/>
    </location>
</feature>
<feature type="transmembrane region" description="Helical" evidence="2">
    <location>
        <begin position="193"/>
        <end position="211"/>
    </location>
</feature>
<reference evidence="3" key="1">
    <citation type="journal article" date="2020" name="Biotechnol. Biofuels">
        <title>New insights from the biogas microbiome by comprehensive genome-resolved metagenomics of nearly 1600 species originating from multiple anaerobic digesters.</title>
        <authorList>
            <person name="Campanaro S."/>
            <person name="Treu L."/>
            <person name="Rodriguez-R L.M."/>
            <person name="Kovalovszki A."/>
            <person name="Ziels R.M."/>
            <person name="Maus I."/>
            <person name="Zhu X."/>
            <person name="Kougias P.G."/>
            <person name="Basile A."/>
            <person name="Luo G."/>
            <person name="Schluter A."/>
            <person name="Konstantinidis K.T."/>
            <person name="Angelidaki I."/>
        </authorList>
    </citation>
    <scope>NUCLEOTIDE SEQUENCE</scope>
    <source>
        <strain evidence="3">AS01afH2WH_6</strain>
    </source>
</reference>
<gene>
    <name evidence="3" type="ORF">GXW98_00130</name>
</gene>
<dbReference type="Pfam" id="PF20176">
    <property type="entry name" value="DUF6541"/>
    <property type="match status" value="1"/>
</dbReference>
<feature type="transmembrane region" description="Helical" evidence="2">
    <location>
        <begin position="124"/>
        <end position="149"/>
    </location>
</feature>
<dbReference type="AlphaFoldDB" id="A0A971CXP0"/>
<feature type="transmembrane region" description="Helical" evidence="2">
    <location>
        <begin position="231"/>
        <end position="261"/>
    </location>
</feature>
<dbReference type="RefSeq" id="WP_273171912.1">
    <property type="nucleotide sequence ID" value="NZ_JAAXZR010000002.1"/>
</dbReference>
<dbReference type="Proteomes" id="UP000767327">
    <property type="component" value="Unassembled WGS sequence"/>
</dbReference>
<keyword evidence="2" id="KW-0472">Membrane</keyword>
<sequence length="654" mass="70578">MTRNGQIADHHSSSTPEVHTLSAGSDGLRTSCRRWNILFGSLGLCTALAIVILWFPSNLWHLPIENSDAAAHYYFINKLGSQGMGALTGLWPNGDFYPPLFHVLAHLIQVFSSLIGLQCSVFTAFSLVWIITSGVVFPLGMLLFCNYFLGNMDSEDTPRVYSRWTHRLLLLAIPVLSVSSASHPFGMLMHGPLIAFGLGTSLLPFGLYATLKLFDSIAREPPSYTEVATRIMETLVCIALLLLSHPRIAFSFALLIGAFIVLRLPRKVAIAGVATIVTGAVAYVLLVLATETSHRLGDPAQWFHSHRPSMTVPEALETIVSNGLDDSVGFVFALLLVFCSIVAVAFSKAGKQRSNSVALVMNVVFLSVVFVATVHSTGAVANLVSAPWYRDENRIIAMLPLTTLPLICAGFAALMSRIADSHDTQYSNRSVGSDSSATSNRAVGRTLSSVVKARGDIFLSSAAAICAIALISITFGAQAIDSTRSEFATRIQEAANLDKPHPTEQLTRAKYDALRDVVAHTGTQAVIVSDPMNGSMYAGPLFGARMLYPIINPKSSGEGAIFAQVQEAFASGDSQLLSRTFCSIAPGNPTYFLTLGPQAPSLQSFPFKDQYNVFHDENLIGRYVGTGALTPVRHYGDLSGNGQESTLYEVNCHH</sequence>
<dbReference type="EMBL" id="JAAXZR010000002">
    <property type="protein sequence ID" value="NLT78687.1"/>
    <property type="molecule type" value="Genomic_DNA"/>
</dbReference>
<dbReference type="InterPro" id="IPR046671">
    <property type="entry name" value="DUF6541"/>
</dbReference>
<feature type="transmembrane region" description="Helical" evidence="2">
    <location>
        <begin position="457"/>
        <end position="477"/>
    </location>
</feature>
<protein>
    <recommendedName>
        <fullName evidence="5">Transmembrane protein alanine and leucine rich</fullName>
    </recommendedName>
</protein>
<feature type="transmembrane region" description="Helical" evidence="2">
    <location>
        <begin position="395"/>
        <end position="415"/>
    </location>
</feature>
<feature type="transmembrane region" description="Helical" evidence="2">
    <location>
        <begin position="96"/>
        <end position="117"/>
    </location>
</feature>
<evidence type="ECO:0000256" key="2">
    <source>
        <dbReference type="SAM" id="Phobius"/>
    </source>
</evidence>
<evidence type="ECO:0000256" key="1">
    <source>
        <dbReference type="SAM" id="MobiDB-lite"/>
    </source>
</evidence>